<evidence type="ECO:0000313" key="2">
    <source>
        <dbReference type="Proteomes" id="UP000267128"/>
    </source>
</evidence>
<keyword evidence="2" id="KW-1185">Reference proteome</keyword>
<name>A0A3N0CH48_9ACTN</name>
<dbReference type="SUPFAM" id="SSF50249">
    <property type="entry name" value="Nucleic acid-binding proteins"/>
    <property type="match status" value="1"/>
</dbReference>
<evidence type="ECO:0000313" key="1">
    <source>
        <dbReference type="EMBL" id="RNL62774.1"/>
    </source>
</evidence>
<organism evidence="1 2">
    <name type="scientific">Nocardioides marmoriginsengisoli</name>
    <dbReference type="NCBI Taxonomy" id="661483"/>
    <lineage>
        <taxon>Bacteria</taxon>
        <taxon>Bacillati</taxon>
        <taxon>Actinomycetota</taxon>
        <taxon>Actinomycetes</taxon>
        <taxon>Propionibacteriales</taxon>
        <taxon>Nocardioidaceae</taxon>
        <taxon>Nocardioides</taxon>
    </lineage>
</organism>
<dbReference type="Proteomes" id="UP000267128">
    <property type="component" value="Unassembled WGS sequence"/>
</dbReference>
<reference evidence="1 2" key="1">
    <citation type="submission" date="2018-11" db="EMBL/GenBank/DDBJ databases">
        <authorList>
            <person name="Li F."/>
        </authorList>
    </citation>
    <scope>NUCLEOTIDE SEQUENCE [LARGE SCALE GENOMIC DNA]</scope>
    <source>
        <strain evidence="1 2">Gsoil 097</strain>
    </source>
</reference>
<dbReference type="AlphaFoldDB" id="A0A3N0CH48"/>
<protein>
    <recommendedName>
        <fullName evidence="3">DUF35 domain-containing protein</fullName>
    </recommendedName>
</protein>
<dbReference type="InterPro" id="IPR012340">
    <property type="entry name" value="NA-bd_OB-fold"/>
</dbReference>
<evidence type="ECO:0008006" key="3">
    <source>
        <dbReference type="Google" id="ProtNLM"/>
    </source>
</evidence>
<comment type="caution">
    <text evidence="1">The sequence shown here is derived from an EMBL/GenBank/DDBJ whole genome shotgun (WGS) entry which is preliminary data.</text>
</comment>
<proteinExistence type="predicted"/>
<sequence>MMTTTDREPLNPEQLVLHDDGAALLGSRCPQCGLSYFPRRWECAVDQTPVEDIELSRTGVLRVATYVSVPSYGKNVLDAEGYGVGEVDLPEGVRVQSVLGGEPTSWVPGTPMRLTVHPVDELEDGRLLVTHQFAPKQG</sequence>
<gene>
    <name evidence="1" type="ORF">EFK50_13585</name>
</gene>
<dbReference type="EMBL" id="RJSE01000007">
    <property type="protein sequence ID" value="RNL62774.1"/>
    <property type="molecule type" value="Genomic_DNA"/>
</dbReference>
<accession>A0A3N0CH48</accession>